<dbReference type="AlphaFoldDB" id="A0A2A8D508"/>
<dbReference type="InterPro" id="IPR011251">
    <property type="entry name" value="Luciferase-like_dom"/>
</dbReference>
<feature type="binding site" evidence="6">
    <location>
        <position position="61"/>
    </location>
    <ligand>
        <name>FMN</name>
        <dbReference type="ChEBI" id="CHEBI:58210"/>
    </ligand>
</feature>
<keyword evidence="2 6" id="KW-0288">FMN</keyword>
<evidence type="ECO:0000259" key="7">
    <source>
        <dbReference type="Pfam" id="PF00296"/>
    </source>
</evidence>
<dbReference type="PANTHER" id="PTHR30011:SF16">
    <property type="entry name" value="C2H2 FINGER DOMAIN TRANSCRIPTION FACTOR (EUROFUNG)-RELATED"/>
    <property type="match status" value="1"/>
</dbReference>
<dbReference type="InterPro" id="IPR051260">
    <property type="entry name" value="Diverse_substr_monoxygenases"/>
</dbReference>
<dbReference type="FunFam" id="3.20.20.30:FF:000008">
    <property type="entry name" value="Xenobiotic compound monooxygenase A subunit"/>
    <property type="match status" value="1"/>
</dbReference>
<dbReference type="InterPro" id="IPR036661">
    <property type="entry name" value="Luciferase-like_sf"/>
</dbReference>
<keyword evidence="1 6" id="KW-0285">Flavoprotein</keyword>
<dbReference type="CDD" id="cd01095">
    <property type="entry name" value="Nitrilotriacetate_monoxgenase"/>
    <property type="match status" value="1"/>
</dbReference>
<accession>A0A2A8D508</accession>
<organism evidence="8 9">
    <name type="scientific">Rothia dentocariosa</name>
    <dbReference type="NCBI Taxonomy" id="2047"/>
    <lineage>
        <taxon>Bacteria</taxon>
        <taxon>Bacillati</taxon>
        <taxon>Actinomycetota</taxon>
        <taxon>Actinomycetes</taxon>
        <taxon>Micrococcales</taxon>
        <taxon>Micrococcaceae</taxon>
        <taxon>Rothia</taxon>
    </lineage>
</organism>
<dbReference type="PIRSF" id="PIRSF000337">
    <property type="entry name" value="NTA_MOA"/>
    <property type="match status" value="1"/>
</dbReference>
<reference evidence="8" key="1">
    <citation type="submission" date="2017-10" db="EMBL/GenBank/DDBJ databases">
        <title>Kefir isolates.</title>
        <authorList>
            <person name="Kim Y."/>
            <person name="Blasche S."/>
        </authorList>
    </citation>
    <scope>NUCLEOTIDE SEQUENCE [LARGE SCALE GENOMIC DNA]</scope>
    <source>
        <strain evidence="8">OG2-2</strain>
    </source>
</reference>
<feature type="binding site" evidence="6">
    <location>
        <position position="233"/>
    </location>
    <ligand>
        <name>FMN</name>
        <dbReference type="ChEBI" id="CHEBI:58210"/>
    </ligand>
</feature>
<feature type="binding site" evidence="6">
    <location>
        <position position="107"/>
    </location>
    <ligand>
        <name>FMN</name>
        <dbReference type="ChEBI" id="CHEBI:58210"/>
    </ligand>
</feature>
<protein>
    <submittedName>
        <fullName evidence="8">5,10-methylene tetrahydromethanopterin reductase</fullName>
    </submittedName>
</protein>
<keyword evidence="3" id="KW-0560">Oxidoreductase</keyword>
<feature type="binding site" evidence="6">
    <location>
        <position position="157"/>
    </location>
    <ligand>
        <name>FMN</name>
        <dbReference type="ChEBI" id="CHEBI:58210"/>
    </ligand>
</feature>
<evidence type="ECO:0000256" key="2">
    <source>
        <dbReference type="ARBA" id="ARBA00022643"/>
    </source>
</evidence>
<dbReference type="Gene3D" id="3.20.20.30">
    <property type="entry name" value="Luciferase-like domain"/>
    <property type="match status" value="1"/>
</dbReference>
<dbReference type="InterPro" id="IPR016215">
    <property type="entry name" value="NTA_MOA"/>
</dbReference>
<name>A0A2A8D508_9MICC</name>
<feature type="binding site" evidence="6">
    <location>
        <position position="161"/>
    </location>
    <ligand>
        <name>FMN</name>
        <dbReference type="ChEBI" id="CHEBI:58210"/>
    </ligand>
</feature>
<keyword evidence="4" id="KW-0503">Monooxygenase</keyword>
<dbReference type="SUPFAM" id="SSF51679">
    <property type="entry name" value="Bacterial luciferase-like"/>
    <property type="match status" value="1"/>
</dbReference>
<dbReference type="EMBL" id="PDEV01000003">
    <property type="protein sequence ID" value="PEN16001.1"/>
    <property type="molecule type" value="Genomic_DNA"/>
</dbReference>
<dbReference type="GO" id="GO:0016705">
    <property type="term" value="F:oxidoreductase activity, acting on paired donors, with incorporation or reduction of molecular oxygen"/>
    <property type="evidence" value="ECO:0007669"/>
    <property type="project" value="InterPro"/>
</dbReference>
<comment type="similarity">
    <text evidence="5">Belongs to the NtaA/SnaA/DszA monooxygenase family.</text>
</comment>
<evidence type="ECO:0000256" key="5">
    <source>
        <dbReference type="ARBA" id="ARBA00033748"/>
    </source>
</evidence>
<dbReference type="NCBIfam" id="TIGR03860">
    <property type="entry name" value="FMN_nitrolo"/>
    <property type="match status" value="1"/>
</dbReference>
<evidence type="ECO:0000256" key="1">
    <source>
        <dbReference type="ARBA" id="ARBA00022630"/>
    </source>
</evidence>
<sequence length="475" mass="52951">MAEQKKRIAVNAFDMTCVGHQSFDLWRHPRSRATEYNTIKYWTDLAQILEKGLFDGVFLADVVGIYDIYKNSAAPAIEGGAQVPVNDPFMQISAMAAVTEHLGFGVTSAVTYEQPYTLARKYASLDHLTNGRVGFNVVTSYLPSAAECQGLETQIEHDTRYELAEEFLDVCYKLWEGSWEDGAVVKDREKGIYADPAKVHPIQHKGKYFSVPGAGLTEPSPQRTPVIFQAGASSRGQKFSGKHAEVVFIGALRPDLTRIITDRIRDRAEENGRGRDEIKVFAMLSIIVDETEEKAKAKYEEYRKYVNLESSQAIIGGWSGVDLSQFDEDEVLNYVKTESVQSFLTPFTLQAKDKQWTRKDIAEHCTLGGMGEVIVGDPQQVADELERWIDEGGLDGINLAYHVSPGSFEDFIEFVVPELQKRGRYRTSYEGETLRESLFGKGQTKVADSHPAAKYRGAYVGKPSTADTPARAIAN</sequence>
<evidence type="ECO:0000256" key="3">
    <source>
        <dbReference type="ARBA" id="ARBA00023002"/>
    </source>
</evidence>
<evidence type="ECO:0000256" key="4">
    <source>
        <dbReference type="ARBA" id="ARBA00023033"/>
    </source>
</evidence>
<gene>
    <name evidence="8" type="ORF">CRM92_07870</name>
</gene>
<dbReference type="GO" id="GO:0004497">
    <property type="term" value="F:monooxygenase activity"/>
    <property type="evidence" value="ECO:0007669"/>
    <property type="project" value="UniProtKB-KW"/>
</dbReference>
<feature type="domain" description="Luciferase-like" evidence="7">
    <location>
        <begin position="23"/>
        <end position="391"/>
    </location>
</feature>
<evidence type="ECO:0000256" key="6">
    <source>
        <dbReference type="PIRSR" id="PIRSR000337-1"/>
    </source>
</evidence>
<comment type="caution">
    <text evidence="8">The sequence shown here is derived from an EMBL/GenBank/DDBJ whole genome shotgun (WGS) entry which is preliminary data.</text>
</comment>
<dbReference type="Pfam" id="PF00296">
    <property type="entry name" value="Bac_luciferase"/>
    <property type="match status" value="1"/>
</dbReference>
<keyword evidence="9" id="KW-1185">Reference proteome</keyword>
<evidence type="ECO:0000313" key="8">
    <source>
        <dbReference type="EMBL" id="PEN16001.1"/>
    </source>
</evidence>
<dbReference type="Proteomes" id="UP000219947">
    <property type="component" value="Unassembled WGS sequence"/>
</dbReference>
<evidence type="ECO:0000313" key="9">
    <source>
        <dbReference type="Proteomes" id="UP000219947"/>
    </source>
</evidence>
<dbReference type="RefSeq" id="WP_098042856.1">
    <property type="nucleotide sequence ID" value="NZ_CAURLQ010000017.1"/>
</dbReference>
<proteinExistence type="inferred from homology"/>
<dbReference type="PANTHER" id="PTHR30011">
    <property type="entry name" value="ALKANESULFONATE MONOOXYGENASE-RELATED"/>
    <property type="match status" value="1"/>
</dbReference>